<keyword evidence="2" id="KW-1185">Reference proteome</keyword>
<dbReference type="Proteomes" id="UP001231189">
    <property type="component" value="Unassembled WGS sequence"/>
</dbReference>
<dbReference type="EMBL" id="JAUUTY010000007">
    <property type="protein sequence ID" value="KAK1607448.1"/>
    <property type="molecule type" value="Genomic_DNA"/>
</dbReference>
<proteinExistence type="predicted"/>
<accession>A0AAD8QR15</accession>
<organism evidence="1 2">
    <name type="scientific">Lolium multiflorum</name>
    <name type="common">Italian ryegrass</name>
    <name type="synonym">Lolium perenne subsp. multiflorum</name>
    <dbReference type="NCBI Taxonomy" id="4521"/>
    <lineage>
        <taxon>Eukaryota</taxon>
        <taxon>Viridiplantae</taxon>
        <taxon>Streptophyta</taxon>
        <taxon>Embryophyta</taxon>
        <taxon>Tracheophyta</taxon>
        <taxon>Spermatophyta</taxon>
        <taxon>Magnoliopsida</taxon>
        <taxon>Liliopsida</taxon>
        <taxon>Poales</taxon>
        <taxon>Poaceae</taxon>
        <taxon>BOP clade</taxon>
        <taxon>Pooideae</taxon>
        <taxon>Poodae</taxon>
        <taxon>Poeae</taxon>
        <taxon>Poeae Chloroplast Group 2 (Poeae type)</taxon>
        <taxon>Loliodinae</taxon>
        <taxon>Loliinae</taxon>
        <taxon>Lolium</taxon>
    </lineage>
</organism>
<evidence type="ECO:0000313" key="2">
    <source>
        <dbReference type="Proteomes" id="UP001231189"/>
    </source>
</evidence>
<gene>
    <name evidence="1" type="ORF">QYE76_031121</name>
</gene>
<sequence length="168" mass="19017">MRTDHKLQWFMDTLKLHQTAVQLLLEVHPDLDGDDTEAGAALAEFGMPGESHLTPLSGKQNDRDTLSEFVGRVVLVIHDGRLISRVCKDEESSELWHHVLILAHRFFSEPTLCKGSLPQLMVVSSFIKKLRFKVTEEETTAELEDKGINYNKMENPINEVNGVNFCIS</sequence>
<name>A0AAD8QR15_LOLMU</name>
<reference evidence="1" key="1">
    <citation type="submission" date="2023-07" db="EMBL/GenBank/DDBJ databases">
        <title>A chromosome-level genome assembly of Lolium multiflorum.</title>
        <authorList>
            <person name="Chen Y."/>
            <person name="Copetti D."/>
            <person name="Kolliker R."/>
            <person name="Studer B."/>
        </authorList>
    </citation>
    <scope>NUCLEOTIDE SEQUENCE</scope>
    <source>
        <strain evidence="1">02402/16</strain>
        <tissue evidence="1">Leaf</tissue>
    </source>
</reference>
<dbReference type="AlphaFoldDB" id="A0AAD8QR15"/>
<evidence type="ECO:0000313" key="1">
    <source>
        <dbReference type="EMBL" id="KAK1607448.1"/>
    </source>
</evidence>
<comment type="caution">
    <text evidence="1">The sequence shown here is derived from an EMBL/GenBank/DDBJ whole genome shotgun (WGS) entry which is preliminary data.</text>
</comment>
<protein>
    <submittedName>
        <fullName evidence="1">Uncharacterized protein</fullName>
    </submittedName>
</protein>